<evidence type="ECO:0000259" key="6">
    <source>
        <dbReference type="PROSITE" id="PS51820"/>
    </source>
</evidence>
<dbReference type="SMART" id="SM00560">
    <property type="entry name" value="LamGL"/>
    <property type="match status" value="1"/>
</dbReference>
<organism evidence="7 8">
    <name type="scientific">Georgenia satyanarayanai</name>
    <dbReference type="NCBI Taxonomy" id="860221"/>
    <lineage>
        <taxon>Bacteria</taxon>
        <taxon>Bacillati</taxon>
        <taxon>Actinomycetota</taxon>
        <taxon>Actinomycetes</taxon>
        <taxon>Micrococcales</taxon>
        <taxon>Bogoriellaceae</taxon>
        <taxon>Georgenia</taxon>
    </lineage>
</organism>
<dbReference type="SUPFAM" id="SSF49899">
    <property type="entry name" value="Concanavalin A-like lectins/glucanases"/>
    <property type="match status" value="1"/>
</dbReference>
<dbReference type="InterPro" id="IPR011658">
    <property type="entry name" value="PA14_dom"/>
</dbReference>
<dbReference type="Pfam" id="PF00703">
    <property type="entry name" value="Glyco_hydro_2"/>
    <property type="match status" value="1"/>
</dbReference>
<keyword evidence="4" id="KW-1015">Disulfide bond</keyword>
<dbReference type="SUPFAM" id="SSF69318">
    <property type="entry name" value="Integrin alpha N-terminal domain"/>
    <property type="match status" value="1"/>
</dbReference>
<feature type="domain" description="PA14" evidence="6">
    <location>
        <begin position="1"/>
        <end position="143"/>
    </location>
</feature>
<protein>
    <submittedName>
        <fullName evidence="7">Glycosyl hydrolases family 2, sugar binding domain</fullName>
    </submittedName>
</protein>
<proteinExistence type="inferred from homology"/>
<dbReference type="Pfam" id="PF13385">
    <property type="entry name" value="Laminin_G_3"/>
    <property type="match status" value="1"/>
</dbReference>
<dbReference type="PANTHER" id="PTHR42732:SF2">
    <property type="entry name" value="BETA-MANNOSIDASE"/>
    <property type="match status" value="1"/>
</dbReference>
<dbReference type="Pfam" id="PF07691">
    <property type="entry name" value="PA14"/>
    <property type="match status" value="1"/>
</dbReference>
<dbReference type="GO" id="GO:0004553">
    <property type="term" value="F:hydrolase activity, hydrolyzing O-glycosyl compounds"/>
    <property type="evidence" value="ECO:0007669"/>
    <property type="project" value="InterPro"/>
</dbReference>
<dbReference type="GO" id="GO:0005975">
    <property type="term" value="P:carbohydrate metabolic process"/>
    <property type="evidence" value="ECO:0007669"/>
    <property type="project" value="InterPro"/>
</dbReference>
<keyword evidence="2" id="KW-0732">Signal</keyword>
<dbReference type="RefSeq" id="WP_220035112.1">
    <property type="nucleotide sequence ID" value="NZ_QKLZ01000003.1"/>
</dbReference>
<dbReference type="InterPro" id="IPR006558">
    <property type="entry name" value="LamG-like"/>
</dbReference>
<sequence length="1451" mass="156731">MNGLRGEYFAGVTAPDFELTEPTSTILDGELNFNNLVPVYEQRTGQGEHTGARWTGQIEAPSSGDYTFYVSGDNGFRLWVDGEQIIDWWVNQWDIEQTSQTVTLEAGEKYDFRLDQFQATGGANLFVRWTGPGIEKSIVPLSAFTPPDDFDVYPARGTVNEAGDAVRLELDGAVAAGSDVADHVVLTVDGGEIPVAEAEVYSSGEALVLTPEGPVTELAVVRLAYDGEGDLTVGGEDAPAFDIPVENLSTYVMVTPWAADLDRDNPLPEYPRPGMVREDWQNLNGPWQLEILEADSETPFEAEAFSKEVVVPFPIESILSEVELTEDHFAYYRTFAVPEGWAIGTTERLQLNFDAVDYEATVYVNGTEVAHHLGGFDAFSADITDALVEGENELVVRVTDTTGDQPRGKQSNNPGGIFYTPASGIWQTVWMEPVPAAHITQLDLTPDLDNDALTVNVNTAGASDEASVEIVAYDADGVEVGSVTGATDTNLQLEIPDPHLWSPEDPYLYDLTATLTDGDQNDAVDGYSGMRSIEVAEVDGQQRILLNGEQTYLNSTLDQGYWPDGVYTAPTDEALAWDIQETKDLGFNTIRKHIKVEPQRWYYHADQIGMLVWQDMPSGDNANEDVREQYRAEMRTMVEQFGSSTSIIGWVPFNEGWGEWNLQTTGEIANEIKALDPSRLMNAHSGHNCCNSLGDSGQGDIIDYHQYTGPALPRPDDTRAAIDGEHGGFSLSVPGHVWPGGSVNPYGEVDTSEELTAAYVQNTAELIAPAQDYLSGSVYTQLTDLEGEVNGFWTYDRKVSKMDRDAVRAINQKLVEVGSHPRTFPEPTDDALAYWPLNENEGDTAEDVTGNDHTLTLGEGMSWEEIGIQGSALGLDGDGAATTQVPELDTTGNFSVSAWVRLDELPTGGYATVASMDGVRGKSAFFLQYGAPINGFAFSFENDRAVAEGTPRTGEWRHLVGVRDAVARELRLYLDGELAAVQESKASTLTDGTFAVGRGQWEGNDVDFLDGAVDNVHLFDRVLTAEQVAELAVPPAELVEVTPEGVTFSDEHGTDDDTFTVPDVEGVEYRIGDSVVEAGTHEGSGEVTVTAHALEGFVLAEGAVAEWSHTFSTEGGGPELVEVTPEAVSFVDRPGFADDTFTVPALDGVEYVIDGDVIEAGTYPGVGTVTVTVRALEGFVLAEGAAAEWSFAFTTGTPAPDTRGAEFHLSNTWRGSTDVHFMYGRWADEVLIGDWDGDGVDTIAVRRGNEFHVSNAQRGGDADVVLTYGRDGDVILVGDWDGNGTDTFAVRRGAEYHVKNSLRGGDADVVFTYGRETDQVLVGDWNADGTDTFAVRRGAVYHVKNSLRGGDADTVFTYGRSADVTLAGDWDGNGSDTFAIQRGRVYHVNNSLRGGDADTVVTFGRLGDEVYVGDWDGNGTDTLGVRRPVGPAPAATGTAAAKDVAGVAKLS</sequence>
<evidence type="ECO:0000256" key="5">
    <source>
        <dbReference type="ARBA" id="ARBA00023295"/>
    </source>
</evidence>
<dbReference type="Gene3D" id="2.60.40.10">
    <property type="entry name" value="Immunoglobulins"/>
    <property type="match status" value="1"/>
</dbReference>
<keyword evidence="8" id="KW-1185">Reference proteome</keyword>
<dbReference type="InterPro" id="IPR051913">
    <property type="entry name" value="GH2_Domain-Containing"/>
</dbReference>
<dbReference type="InterPro" id="IPR036156">
    <property type="entry name" value="Beta-gal/glucu_dom_sf"/>
</dbReference>
<dbReference type="Pfam" id="PF02837">
    <property type="entry name" value="Glyco_hydro_2_N"/>
    <property type="match status" value="1"/>
</dbReference>
<dbReference type="InterPro" id="IPR006102">
    <property type="entry name" value="Ig-like_GH2"/>
</dbReference>
<dbReference type="InterPro" id="IPR006104">
    <property type="entry name" value="Glyco_hydro_2_N"/>
</dbReference>
<dbReference type="Proteomes" id="UP000250222">
    <property type="component" value="Unassembled WGS sequence"/>
</dbReference>
<dbReference type="Gene3D" id="2.60.120.200">
    <property type="match status" value="1"/>
</dbReference>
<evidence type="ECO:0000256" key="2">
    <source>
        <dbReference type="ARBA" id="ARBA00022729"/>
    </source>
</evidence>
<keyword evidence="5" id="KW-0326">Glycosidase</keyword>
<dbReference type="InterPro" id="IPR028994">
    <property type="entry name" value="Integrin_alpha_N"/>
</dbReference>
<dbReference type="InterPro" id="IPR013783">
    <property type="entry name" value="Ig-like_fold"/>
</dbReference>
<gene>
    <name evidence="7" type="ORF">SAMN05216184_103165</name>
</gene>
<dbReference type="InterPro" id="IPR037524">
    <property type="entry name" value="PA14/GLEYA"/>
</dbReference>
<dbReference type="InterPro" id="IPR017853">
    <property type="entry name" value="GH"/>
</dbReference>
<evidence type="ECO:0000256" key="1">
    <source>
        <dbReference type="ARBA" id="ARBA00007401"/>
    </source>
</evidence>
<evidence type="ECO:0000313" key="8">
    <source>
        <dbReference type="Proteomes" id="UP000250222"/>
    </source>
</evidence>
<dbReference type="Gene3D" id="2.60.120.260">
    <property type="entry name" value="Galactose-binding domain-like"/>
    <property type="match status" value="1"/>
</dbReference>
<dbReference type="SUPFAM" id="SSF51445">
    <property type="entry name" value="(Trans)glycosidases"/>
    <property type="match status" value="1"/>
</dbReference>
<comment type="similarity">
    <text evidence="1">Belongs to the glycosyl hydrolase 2 family.</text>
</comment>
<dbReference type="PANTHER" id="PTHR42732">
    <property type="entry name" value="BETA-GALACTOSIDASE"/>
    <property type="match status" value="1"/>
</dbReference>
<dbReference type="EMBL" id="UETB01000003">
    <property type="protein sequence ID" value="SSA39983.1"/>
    <property type="molecule type" value="Genomic_DNA"/>
</dbReference>
<accession>A0A2Y9C4Q2</accession>
<dbReference type="InterPro" id="IPR008979">
    <property type="entry name" value="Galactose-bd-like_sf"/>
</dbReference>
<reference evidence="7 8" key="1">
    <citation type="submission" date="2016-10" db="EMBL/GenBank/DDBJ databases">
        <authorList>
            <person name="Cai Z."/>
        </authorList>
    </citation>
    <scope>NUCLEOTIDE SEQUENCE [LARGE SCALE GENOMIC DNA]</scope>
    <source>
        <strain evidence="7 8">CGMCC 1.10826</strain>
    </source>
</reference>
<dbReference type="PROSITE" id="PS51820">
    <property type="entry name" value="PA14"/>
    <property type="match status" value="1"/>
</dbReference>
<dbReference type="Gene3D" id="3.20.20.80">
    <property type="entry name" value="Glycosidases"/>
    <property type="match status" value="1"/>
</dbReference>
<evidence type="ECO:0000313" key="7">
    <source>
        <dbReference type="EMBL" id="SSA39983.1"/>
    </source>
</evidence>
<dbReference type="SUPFAM" id="SSF49303">
    <property type="entry name" value="beta-Galactosidase/glucuronidase domain"/>
    <property type="match status" value="1"/>
</dbReference>
<dbReference type="SUPFAM" id="SSF56988">
    <property type="entry name" value="Anthrax protective antigen"/>
    <property type="match status" value="1"/>
</dbReference>
<dbReference type="InterPro" id="IPR013320">
    <property type="entry name" value="ConA-like_dom_sf"/>
</dbReference>
<dbReference type="Gene3D" id="3.90.182.10">
    <property type="entry name" value="Toxin - Anthrax Protective Antigen,domain 1"/>
    <property type="match status" value="1"/>
</dbReference>
<evidence type="ECO:0000256" key="4">
    <source>
        <dbReference type="ARBA" id="ARBA00023157"/>
    </source>
</evidence>
<keyword evidence="3 7" id="KW-0378">Hydrolase</keyword>
<evidence type="ECO:0000256" key="3">
    <source>
        <dbReference type="ARBA" id="ARBA00022801"/>
    </source>
</evidence>
<dbReference type="SMART" id="SM00758">
    <property type="entry name" value="PA14"/>
    <property type="match status" value="1"/>
</dbReference>
<name>A0A2Y9C4Q2_9MICO</name>
<dbReference type="SUPFAM" id="SSF49785">
    <property type="entry name" value="Galactose-binding domain-like"/>
    <property type="match status" value="1"/>
</dbReference>